<evidence type="ECO:0000313" key="8">
    <source>
        <dbReference type="Proteomes" id="UP000196102"/>
    </source>
</evidence>
<gene>
    <name evidence="7" type="ORF">A9Q93_00070</name>
</gene>
<evidence type="ECO:0000256" key="6">
    <source>
        <dbReference type="SAM" id="Phobius"/>
    </source>
</evidence>
<dbReference type="InterPro" id="IPR050833">
    <property type="entry name" value="Poly_Biosynth_Transport"/>
</dbReference>
<dbReference type="PANTHER" id="PTHR30250">
    <property type="entry name" value="PST FAMILY PREDICTED COLANIC ACID TRANSPORTER"/>
    <property type="match status" value="1"/>
</dbReference>
<feature type="transmembrane region" description="Helical" evidence="6">
    <location>
        <begin position="156"/>
        <end position="174"/>
    </location>
</feature>
<comment type="caution">
    <text evidence="7">The sequence shown here is derived from an EMBL/GenBank/DDBJ whole genome shotgun (WGS) entry which is preliminary data.</text>
</comment>
<feature type="transmembrane region" description="Helical" evidence="6">
    <location>
        <begin position="446"/>
        <end position="466"/>
    </location>
</feature>
<feature type="transmembrane region" description="Helical" evidence="6">
    <location>
        <begin position="180"/>
        <end position="197"/>
    </location>
</feature>
<dbReference type="RefSeq" id="WP_303685326.1">
    <property type="nucleotide sequence ID" value="NZ_CAJXYO010000055.1"/>
</dbReference>
<proteinExistence type="predicted"/>
<reference evidence="8" key="1">
    <citation type="journal article" date="2017" name="Proc. Natl. Acad. Sci. U.S.A.">
        <title>Simulation of Deepwater Horizon oil plume reveals substrate specialization within a complex community of hydrocarbon-degraders.</title>
        <authorList>
            <person name="Hu P."/>
            <person name="Dubinsky E.A."/>
            <person name="Probst A.J."/>
            <person name="Wang J."/>
            <person name="Sieber C.M.K."/>
            <person name="Tom L.M."/>
            <person name="Gardinali P."/>
            <person name="Banfield J.F."/>
            <person name="Atlas R.M."/>
            <person name="Andersen G.L."/>
        </authorList>
    </citation>
    <scope>NUCLEOTIDE SEQUENCE [LARGE SCALE GENOMIC DNA]</scope>
</reference>
<feature type="transmembrane region" description="Helical" evidence="6">
    <location>
        <begin position="360"/>
        <end position="382"/>
    </location>
</feature>
<feature type="transmembrane region" description="Helical" evidence="6">
    <location>
        <begin position="80"/>
        <end position="99"/>
    </location>
</feature>
<evidence type="ECO:0000256" key="4">
    <source>
        <dbReference type="ARBA" id="ARBA00022989"/>
    </source>
</evidence>
<dbReference type="PANTHER" id="PTHR30250:SF11">
    <property type="entry name" value="O-ANTIGEN TRANSPORTER-RELATED"/>
    <property type="match status" value="1"/>
</dbReference>
<keyword evidence="3 6" id="KW-0812">Transmembrane</keyword>
<evidence type="ECO:0000256" key="2">
    <source>
        <dbReference type="ARBA" id="ARBA00022475"/>
    </source>
</evidence>
<dbReference type="Proteomes" id="UP000196102">
    <property type="component" value="Unassembled WGS sequence"/>
</dbReference>
<name>A0A1Z8BJK7_9FLAO</name>
<feature type="transmembrane region" description="Helical" evidence="6">
    <location>
        <begin position="423"/>
        <end position="440"/>
    </location>
</feature>
<feature type="transmembrane region" description="Helical" evidence="6">
    <location>
        <begin position="388"/>
        <end position="411"/>
    </location>
</feature>
<feature type="transmembrane region" description="Helical" evidence="6">
    <location>
        <begin position="217"/>
        <end position="235"/>
    </location>
</feature>
<keyword evidence="4 6" id="KW-1133">Transmembrane helix</keyword>
<organism evidence="7 8">
    <name type="scientific">Nonlabens dokdonensis</name>
    <dbReference type="NCBI Taxonomy" id="328515"/>
    <lineage>
        <taxon>Bacteria</taxon>
        <taxon>Pseudomonadati</taxon>
        <taxon>Bacteroidota</taxon>
        <taxon>Flavobacteriia</taxon>
        <taxon>Flavobacteriales</taxon>
        <taxon>Flavobacteriaceae</taxon>
        <taxon>Nonlabens</taxon>
    </lineage>
</organism>
<evidence type="ECO:0000256" key="1">
    <source>
        <dbReference type="ARBA" id="ARBA00004651"/>
    </source>
</evidence>
<feature type="transmembrane region" description="Helical" evidence="6">
    <location>
        <begin position="119"/>
        <end position="141"/>
    </location>
</feature>
<feature type="transmembrane region" description="Helical" evidence="6">
    <location>
        <begin position="12"/>
        <end position="34"/>
    </location>
</feature>
<dbReference type="Pfam" id="PF01943">
    <property type="entry name" value="Polysacc_synt"/>
    <property type="match status" value="1"/>
</dbReference>
<evidence type="ECO:0000313" key="7">
    <source>
        <dbReference type="EMBL" id="OUS22768.1"/>
    </source>
</evidence>
<protein>
    <submittedName>
        <fullName evidence="7">Polysaccharide biosynthesis protein</fullName>
    </submittedName>
</protein>
<comment type="subcellular location">
    <subcellularLocation>
        <location evidence="1">Cell membrane</location>
        <topology evidence="1">Multi-pass membrane protein</topology>
    </subcellularLocation>
</comment>
<sequence>MGIVIKQSGWNLVITAIGFVLGALNVLILAQVYLSDEYYGLWNYILSTAFLYFPLMSFGIHNTVVKFYSSYSSKKERDTFLTQMLLWPLFIIIPILLLIYVSKETIAAYISDKNSITGSYLWCIPLIAIFQAYFEIFYAWVKVHMKTIGGNFLKEVFYRAAATVSLLLLAYQIIDQQQFIYSLVIIYGLRVFFMKLIAFKTYFPQFHFSSLPNAGKVFQYSIFMILAGSISTALIDLDKFMLNQYVAIDLIGYYGIAIFIATIIAVPARGMAQITHPLTAGHFNNNQMKDVEQLYKRSSLNLSIIAGFLMVIIICNLNEFYNLMQPETHIALPVVFLISLTKFSENLLGSNNAILYNSDLYKVTLWMGFALTIVAIVLNWWLIPIYGIIGAGIATCIAYLGYAFAKAYYVYRKLDMHPWTSKTWQALLLILLVIGVFYFWDFAWHPVVNIVVKSSLIVLIYITLAYKMKLSTEINSIINKYIA</sequence>
<dbReference type="GO" id="GO:0005886">
    <property type="term" value="C:plasma membrane"/>
    <property type="evidence" value="ECO:0007669"/>
    <property type="project" value="UniProtKB-SubCell"/>
</dbReference>
<feature type="transmembrane region" description="Helical" evidence="6">
    <location>
        <begin position="40"/>
        <end position="60"/>
    </location>
</feature>
<keyword evidence="2" id="KW-1003">Cell membrane</keyword>
<evidence type="ECO:0000256" key="5">
    <source>
        <dbReference type="ARBA" id="ARBA00023136"/>
    </source>
</evidence>
<dbReference type="AlphaFoldDB" id="A0A1Z8BJK7"/>
<feature type="transmembrane region" description="Helical" evidence="6">
    <location>
        <begin position="247"/>
        <end position="266"/>
    </location>
</feature>
<accession>A0A1Z8BJK7</accession>
<dbReference type="EMBL" id="MAAX01000004">
    <property type="protein sequence ID" value="OUS22768.1"/>
    <property type="molecule type" value="Genomic_DNA"/>
</dbReference>
<feature type="transmembrane region" description="Helical" evidence="6">
    <location>
        <begin position="302"/>
        <end position="324"/>
    </location>
</feature>
<dbReference type="InterPro" id="IPR002797">
    <property type="entry name" value="Polysacc_synth"/>
</dbReference>
<evidence type="ECO:0000256" key="3">
    <source>
        <dbReference type="ARBA" id="ARBA00022692"/>
    </source>
</evidence>
<keyword evidence="5 6" id="KW-0472">Membrane</keyword>